<feature type="transmembrane region" description="Helical" evidence="7">
    <location>
        <begin position="400"/>
        <end position="423"/>
    </location>
</feature>
<feature type="transmembrane region" description="Helical" evidence="7">
    <location>
        <begin position="376"/>
        <end position="394"/>
    </location>
</feature>
<dbReference type="GO" id="GO:0005886">
    <property type="term" value="C:plasma membrane"/>
    <property type="evidence" value="ECO:0007669"/>
    <property type="project" value="UniProtKB-SubCell"/>
</dbReference>
<feature type="transmembrane region" description="Helical" evidence="7">
    <location>
        <begin position="186"/>
        <end position="206"/>
    </location>
</feature>
<feature type="transmembrane region" description="Helical" evidence="7">
    <location>
        <begin position="301"/>
        <end position="323"/>
    </location>
</feature>
<dbReference type="InterPro" id="IPR011701">
    <property type="entry name" value="MFS"/>
</dbReference>
<feature type="domain" description="Major facilitator superfamily (MFS) profile" evidence="8">
    <location>
        <begin position="85"/>
        <end position="490"/>
    </location>
</feature>
<proteinExistence type="predicted"/>
<feature type="transmembrane region" description="Helical" evidence="7">
    <location>
        <begin position="343"/>
        <end position="364"/>
    </location>
</feature>
<sequence length="501" mass="54832">MKRVNVNFLLLSSFLIKKWEQADVAHKMHNPFLPLQKTCNFMLIRVSSGWPVMVNQIYLGVTVVNERYLDQKNSILSRDEQRVSWIFLAVWTLAQLGLWASLLTPANVGLALRVADIAPENKDFIYSTISCIGAIVAIFSNYLWGYLSDRTTSRFGMRRPYMIGGAIGTLVGAALMGTAFNITQLFIGWLVLQFSANAAITTFLAVIADKVPACQRGIASGFSGMCRTLGVLTGTFIMKVIPDSLFLVFVLPACVFILFTIIFLMMFDDKRLSRSDAMPIRIGEIFGVFGMIYRRVKREHTFGWTLASIFLLQCTIAVGQTYLVYFASDYVKIPRNEITSVAFYAVLIMNAFSCMTAPVAGYIADRINARRKVFKFSSVFLAAGVVSLLCFPDIHGYYAGYALIAVGFGVFEGLFIAVATTSATGKPDESVGADLGIINMAVSTPGIMLTFIAMLLVSGGVGANYVVLYGGSGILSLFALFTIGKIKSSKNTTAKIACSTE</sequence>
<evidence type="ECO:0000256" key="6">
    <source>
        <dbReference type="ARBA" id="ARBA00023136"/>
    </source>
</evidence>
<name>A0A5I0D626_SALET</name>
<keyword evidence="2" id="KW-1003">Cell membrane</keyword>
<comment type="subcellular location">
    <subcellularLocation>
        <location evidence="1">Cell inner membrane</location>
        <topology evidence="1">Multi-pass membrane protein</topology>
    </subcellularLocation>
</comment>
<evidence type="ECO:0000313" key="9">
    <source>
        <dbReference type="EMBL" id="EBV0635982.1"/>
    </source>
</evidence>
<evidence type="ECO:0000256" key="2">
    <source>
        <dbReference type="ARBA" id="ARBA00022475"/>
    </source>
</evidence>
<dbReference type="SUPFAM" id="SSF103473">
    <property type="entry name" value="MFS general substrate transporter"/>
    <property type="match status" value="1"/>
</dbReference>
<keyword evidence="5 7" id="KW-1133">Transmembrane helix</keyword>
<feature type="transmembrane region" description="Helical" evidence="7">
    <location>
        <begin position="463"/>
        <end position="483"/>
    </location>
</feature>
<dbReference type="InterPro" id="IPR020846">
    <property type="entry name" value="MFS_dom"/>
</dbReference>
<feature type="transmembrane region" description="Helical" evidence="7">
    <location>
        <begin position="244"/>
        <end position="267"/>
    </location>
</feature>
<dbReference type="Gene3D" id="1.20.1250.20">
    <property type="entry name" value="MFS general substrate transporter like domains"/>
    <property type="match status" value="2"/>
</dbReference>
<organism evidence="9">
    <name type="scientific">Salmonella enterica subsp. enterica serovar Ouagadougou</name>
    <dbReference type="NCBI Taxonomy" id="2564899"/>
    <lineage>
        <taxon>Bacteria</taxon>
        <taxon>Pseudomonadati</taxon>
        <taxon>Pseudomonadota</taxon>
        <taxon>Gammaproteobacteria</taxon>
        <taxon>Enterobacterales</taxon>
        <taxon>Enterobacteriaceae</taxon>
        <taxon>Salmonella</taxon>
    </lineage>
</organism>
<feature type="transmembrane region" description="Helical" evidence="7">
    <location>
        <begin position="124"/>
        <end position="147"/>
    </location>
</feature>
<feature type="transmembrane region" description="Helical" evidence="7">
    <location>
        <begin position="435"/>
        <end position="457"/>
    </location>
</feature>
<accession>A0A5I0D626</accession>
<dbReference type="PANTHER" id="PTHR23528">
    <property type="match status" value="1"/>
</dbReference>
<dbReference type="PROSITE" id="PS50850">
    <property type="entry name" value="MFS"/>
    <property type="match status" value="1"/>
</dbReference>
<comment type="caution">
    <text evidence="9">The sequence shown here is derived from an EMBL/GenBank/DDBJ whole genome shotgun (WGS) entry which is preliminary data.</text>
</comment>
<keyword evidence="4 7" id="KW-0812">Transmembrane</keyword>
<dbReference type="EMBL" id="AAHEBA010000012">
    <property type="protein sequence ID" value="EBV0635982.1"/>
    <property type="molecule type" value="Genomic_DNA"/>
</dbReference>
<protein>
    <submittedName>
        <fullName evidence="9">MFS transporter</fullName>
    </submittedName>
</protein>
<evidence type="ECO:0000259" key="8">
    <source>
        <dbReference type="PROSITE" id="PS50850"/>
    </source>
</evidence>
<keyword evidence="3" id="KW-0997">Cell inner membrane</keyword>
<dbReference type="Pfam" id="PF07690">
    <property type="entry name" value="MFS_1"/>
    <property type="match status" value="1"/>
</dbReference>
<gene>
    <name evidence="9" type="ORF">DNM41_13790</name>
</gene>
<evidence type="ECO:0000256" key="7">
    <source>
        <dbReference type="SAM" id="Phobius"/>
    </source>
</evidence>
<evidence type="ECO:0000256" key="5">
    <source>
        <dbReference type="ARBA" id="ARBA00022989"/>
    </source>
</evidence>
<evidence type="ECO:0000256" key="4">
    <source>
        <dbReference type="ARBA" id="ARBA00022692"/>
    </source>
</evidence>
<dbReference type="GO" id="GO:0022857">
    <property type="term" value="F:transmembrane transporter activity"/>
    <property type="evidence" value="ECO:0007669"/>
    <property type="project" value="InterPro"/>
</dbReference>
<feature type="transmembrane region" description="Helical" evidence="7">
    <location>
        <begin position="85"/>
        <end position="104"/>
    </location>
</feature>
<evidence type="ECO:0000256" key="3">
    <source>
        <dbReference type="ARBA" id="ARBA00022519"/>
    </source>
</evidence>
<reference evidence="9" key="1">
    <citation type="submission" date="2018-06" db="EMBL/GenBank/DDBJ databases">
        <authorList>
            <person name="Ashton P.M."/>
            <person name="Dallman T."/>
            <person name="Nair S."/>
            <person name="De Pinna E."/>
            <person name="Peters T."/>
            <person name="Grant K."/>
        </authorList>
    </citation>
    <scope>NUCLEOTIDE SEQUENCE</scope>
    <source>
        <strain evidence="9">458084</strain>
    </source>
</reference>
<feature type="transmembrane region" description="Helical" evidence="7">
    <location>
        <begin position="159"/>
        <end position="180"/>
    </location>
</feature>
<dbReference type="PANTHER" id="PTHR23528:SF1">
    <property type="entry name" value="MAJOR FACILITATOR SUPERFAMILY (MFS) PROFILE DOMAIN-CONTAINING PROTEIN"/>
    <property type="match status" value="1"/>
</dbReference>
<keyword evidence="6 7" id="KW-0472">Membrane</keyword>
<dbReference type="InterPro" id="IPR036259">
    <property type="entry name" value="MFS_trans_sf"/>
</dbReference>
<dbReference type="AlphaFoldDB" id="A0A5I0D626"/>
<evidence type="ECO:0000256" key="1">
    <source>
        <dbReference type="ARBA" id="ARBA00004429"/>
    </source>
</evidence>